<protein>
    <submittedName>
        <fullName evidence="1">Uncharacterized protein</fullName>
    </submittedName>
</protein>
<reference evidence="1" key="1">
    <citation type="journal article" date="2015" name="Nature">
        <title>Complex archaea that bridge the gap between prokaryotes and eukaryotes.</title>
        <authorList>
            <person name="Spang A."/>
            <person name="Saw J.H."/>
            <person name="Jorgensen S.L."/>
            <person name="Zaremba-Niedzwiedzka K."/>
            <person name="Martijn J."/>
            <person name="Lind A.E."/>
            <person name="van Eijk R."/>
            <person name="Schleper C."/>
            <person name="Guy L."/>
            <person name="Ettema T.J."/>
        </authorList>
    </citation>
    <scope>NUCLEOTIDE SEQUENCE</scope>
</reference>
<gene>
    <name evidence="1" type="ORF">LCGC14_3119010</name>
</gene>
<evidence type="ECO:0000313" key="1">
    <source>
        <dbReference type="EMBL" id="KKK51033.1"/>
    </source>
</evidence>
<dbReference type="EMBL" id="LAZR01067713">
    <property type="protein sequence ID" value="KKK51033.1"/>
    <property type="molecule type" value="Genomic_DNA"/>
</dbReference>
<accession>A0A0F8W370</accession>
<sequence length="82" mass="9463">MMYVKHVPTDDHENIYEATRVTNITREAAQRALPKKAVLGEEDSGFFFTTPEGRYLQLTHGEVFVMNEAGRTIQRYRLFGDP</sequence>
<dbReference type="AlphaFoldDB" id="A0A0F8W370"/>
<comment type="caution">
    <text evidence="1">The sequence shown here is derived from an EMBL/GenBank/DDBJ whole genome shotgun (WGS) entry which is preliminary data.</text>
</comment>
<organism evidence="1">
    <name type="scientific">marine sediment metagenome</name>
    <dbReference type="NCBI Taxonomy" id="412755"/>
    <lineage>
        <taxon>unclassified sequences</taxon>
        <taxon>metagenomes</taxon>
        <taxon>ecological metagenomes</taxon>
    </lineage>
</organism>
<feature type="non-terminal residue" evidence="1">
    <location>
        <position position="82"/>
    </location>
</feature>
<name>A0A0F8W370_9ZZZZ</name>
<proteinExistence type="predicted"/>